<sequence length="145" mass="16857">MLTRWSPARSLFTLKTDMDRLFDEFFRTGMEVTDRVDLTPLVDVEENDDEFVISAELPGMKRDDIKITFDNNMLNISGEKKAEKEMKEENFHRMERSYGKFSRTIPIPSGVKLDKIDAVYEDGVLTVHIPKTEEAKPKQIEIKVK</sequence>
<accession>A0A7V4WU98</accession>
<dbReference type="PROSITE" id="PS01031">
    <property type="entry name" value="SHSP"/>
    <property type="match status" value="1"/>
</dbReference>
<name>A0A7V4WU98_CALAY</name>
<dbReference type="EMBL" id="DRQG01000007">
    <property type="protein sequence ID" value="HGY54182.1"/>
    <property type="molecule type" value="Genomic_DNA"/>
</dbReference>
<comment type="caution">
    <text evidence="4">The sequence shown here is derived from an EMBL/GenBank/DDBJ whole genome shotgun (WGS) entry which is preliminary data.</text>
</comment>
<comment type="similarity">
    <text evidence="1 2">Belongs to the small heat shock protein (HSP20) family.</text>
</comment>
<dbReference type="Pfam" id="PF00011">
    <property type="entry name" value="HSP20"/>
    <property type="match status" value="1"/>
</dbReference>
<feature type="domain" description="SHSP" evidence="3">
    <location>
        <begin position="33"/>
        <end position="145"/>
    </location>
</feature>
<evidence type="ECO:0000256" key="2">
    <source>
        <dbReference type="RuleBase" id="RU003616"/>
    </source>
</evidence>
<dbReference type="InterPro" id="IPR008978">
    <property type="entry name" value="HSP20-like_chaperone"/>
</dbReference>
<evidence type="ECO:0000256" key="1">
    <source>
        <dbReference type="PROSITE-ProRule" id="PRU00285"/>
    </source>
</evidence>
<dbReference type="SUPFAM" id="SSF49764">
    <property type="entry name" value="HSP20-like chaperones"/>
    <property type="match status" value="1"/>
</dbReference>
<protein>
    <submittedName>
        <fullName evidence="4">Hsp20/alpha crystallin family protein</fullName>
    </submittedName>
</protein>
<gene>
    <name evidence="4" type="ORF">ENK44_00640</name>
</gene>
<dbReference type="InterPro" id="IPR031107">
    <property type="entry name" value="Small_HSP"/>
</dbReference>
<evidence type="ECO:0000313" key="4">
    <source>
        <dbReference type="EMBL" id="HGY54182.1"/>
    </source>
</evidence>
<reference evidence="4" key="1">
    <citation type="journal article" date="2020" name="mSystems">
        <title>Genome- and Community-Level Interaction Insights into Carbon Utilization and Element Cycling Functions of Hydrothermarchaeota in Hydrothermal Sediment.</title>
        <authorList>
            <person name="Zhou Z."/>
            <person name="Liu Y."/>
            <person name="Xu W."/>
            <person name="Pan J."/>
            <person name="Luo Z.H."/>
            <person name="Li M."/>
        </authorList>
    </citation>
    <scope>NUCLEOTIDE SEQUENCE [LARGE SCALE GENOMIC DNA]</scope>
    <source>
        <strain evidence="4">HyVt-577</strain>
    </source>
</reference>
<dbReference type="Gene3D" id="2.60.40.790">
    <property type="match status" value="1"/>
</dbReference>
<dbReference type="AlphaFoldDB" id="A0A7V4WU98"/>
<dbReference type="CDD" id="cd06464">
    <property type="entry name" value="ACD_sHsps-like"/>
    <property type="match status" value="1"/>
</dbReference>
<dbReference type="PANTHER" id="PTHR11527">
    <property type="entry name" value="HEAT-SHOCK PROTEIN 20 FAMILY MEMBER"/>
    <property type="match status" value="1"/>
</dbReference>
<dbReference type="InterPro" id="IPR002068">
    <property type="entry name" value="A-crystallin/Hsp20_dom"/>
</dbReference>
<evidence type="ECO:0000259" key="3">
    <source>
        <dbReference type="PROSITE" id="PS01031"/>
    </source>
</evidence>
<dbReference type="Proteomes" id="UP000885779">
    <property type="component" value="Unassembled WGS sequence"/>
</dbReference>
<organism evidence="4">
    <name type="scientific">Caldithrix abyssi</name>
    <dbReference type="NCBI Taxonomy" id="187145"/>
    <lineage>
        <taxon>Bacteria</taxon>
        <taxon>Pseudomonadati</taxon>
        <taxon>Calditrichota</taxon>
        <taxon>Calditrichia</taxon>
        <taxon>Calditrichales</taxon>
        <taxon>Calditrichaceae</taxon>
        <taxon>Caldithrix</taxon>
    </lineage>
</organism>
<proteinExistence type="inferred from homology"/>